<evidence type="ECO:0000256" key="1">
    <source>
        <dbReference type="SAM" id="Phobius"/>
    </source>
</evidence>
<feature type="transmembrane region" description="Helical" evidence="1">
    <location>
        <begin position="176"/>
        <end position="195"/>
    </location>
</feature>
<evidence type="ECO:0000313" key="2">
    <source>
        <dbReference type="EMBL" id="AZN40734.1"/>
    </source>
</evidence>
<dbReference type="AlphaFoldDB" id="A0A3Q8X7L9"/>
<keyword evidence="3" id="KW-1185">Reference proteome</keyword>
<dbReference type="OrthoDB" id="2679416at2"/>
<name>A0A3Q8X7L9_9BACL</name>
<sequence length="200" mass="22574">MKCLEAGQLFGVYWDLPEDDIERKSVDEHLLTCAACREEFQIWEESEQLIRVFSEDSDEIGPIDHVNFGVMDRIYNEQSWYMPVPSRSYQFTKSFRRNVSLIIACFMAMFVCGLFYLLTGTNDASSAQVAKLTGLLETANAATDSSVISADFYADVPVASISDPIVLNIVPTVPQYYVALSLLGIIITLLILNWFSRTRN</sequence>
<gene>
    <name evidence="2" type="ORF">EJC50_14505</name>
</gene>
<dbReference type="KEGG" id="palb:EJC50_14505"/>
<keyword evidence="1" id="KW-0812">Transmembrane</keyword>
<organism evidence="2 3">
    <name type="scientific">Paenibacillus albus</name>
    <dbReference type="NCBI Taxonomy" id="2495582"/>
    <lineage>
        <taxon>Bacteria</taxon>
        <taxon>Bacillati</taxon>
        <taxon>Bacillota</taxon>
        <taxon>Bacilli</taxon>
        <taxon>Bacillales</taxon>
        <taxon>Paenibacillaceae</taxon>
        <taxon>Paenibacillus</taxon>
    </lineage>
</organism>
<reference evidence="3" key="1">
    <citation type="submission" date="2018-12" db="EMBL/GenBank/DDBJ databases">
        <title>Genome sequence of Peanibacillus sp.</title>
        <authorList>
            <person name="Subramani G."/>
            <person name="Srinivasan S."/>
            <person name="Kim M.K."/>
        </authorList>
    </citation>
    <scope>NUCLEOTIDE SEQUENCE [LARGE SCALE GENOMIC DNA]</scope>
    <source>
        <strain evidence="3">18JY67-1</strain>
    </source>
</reference>
<keyword evidence="1" id="KW-0472">Membrane</keyword>
<keyword evidence="1" id="KW-1133">Transmembrane helix</keyword>
<dbReference type="Proteomes" id="UP000272528">
    <property type="component" value="Chromosome"/>
</dbReference>
<protein>
    <submittedName>
        <fullName evidence="2">Zf-HC2 domain-containing protein</fullName>
    </submittedName>
</protein>
<dbReference type="EMBL" id="CP034437">
    <property type="protein sequence ID" value="AZN40734.1"/>
    <property type="molecule type" value="Genomic_DNA"/>
</dbReference>
<proteinExistence type="predicted"/>
<evidence type="ECO:0000313" key="3">
    <source>
        <dbReference type="Proteomes" id="UP000272528"/>
    </source>
</evidence>
<accession>A0A3Q8X7L9</accession>
<feature type="transmembrane region" description="Helical" evidence="1">
    <location>
        <begin position="99"/>
        <end position="118"/>
    </location>
</feature>
<dbReference type="RefSeq" id="WP_126016120.1">
    <property type="nucleotide sequence ID" value="NZ_CP034437.1"/>
</dbReference>